<dbReference type="Pfam" id="PF00535">
    <property type="entry name" value="Glycos_transf_2"/>
    <property type="match status" value="1"/>
</dbReference>
<dbReference type="PANTHER" id="PTHR22916">
    <property type="entry name" value="GLYCOSYLTRANSFERASE"/>
    <property type="match status" value="1"/>
</dbReference>
<dbReference type="Gene3D" id="3.90.550.10">
    <property type="entry name" value="Spore Coat Polysaccharide Biosynthesis Protein SpsA, Chain A"/>
    <property type="match status" value="1"/>
</dbReference>
<gene>
    <name evidence="6" type="ORF">GH741_08400</name>
</gene>
<dbReference type="EMBL" id="WJNG01000006">
    <property type="protein sequence ID" value="MRH42706.1"/>
    <property type="molecule type" value="Genomic_DNA"/>
</dbReference>
<proteinExistence type="inferred from homology"/>
<keyword evidence="3 6" id="KW-0808">Transferase</keyword>
<keyword evidence="4" id="KW-0812">Transmembrane</keyword>
<keyword evidence="7" id="KW-1185">Reference proteome</keyword>
<dbReference type="Proteomes" id="UP000799092">
    <property type="component" value="Unassembled WGS sequence"/>
</dbReference>
<sequence>MEPKITVIVPVYKAEQYIHKCIDSILSQTFECFELILINDGTPDKSGKICDEYALKDNRVIVNHKPNGGVSSARNNGIKIAKGEYMLFVDSDDWIEPNTLSTLIDHTLNDENDVIIFGLIKDLFSKKELIKSEYNGFFKKQQISIEDLRNNFIYFLNSVGMHPSWMYLFKTDIIVEQNLYFDSKLVLYEDFDFNLRYLNHSSKITFIPDALYHYNLDASTNQLAKRNKINIVSDISTVCNSLFDFINHTNQNMMLKKNAEQMYSYVLPMYTLCLKNIIIHKKVTKMSEKFEVLKQLHNDENFRLVMLHYANSIRFYKFLFILLNKKLYLFAYLLLLYKFYK</sequence>
<dbReference type="InterPro" id="IPR029044">
    <property type="entry name" value="Nucleotide-diphossugar_trans"/>
</dbReference>
<evidence type="ECO:0000313" key="6">
    <source>
        <dbReference type="EMBL" id="MRH42706.1"/>
    </source>
</evidence>
<evidence type="ECO:0000256" key="3">
    <source>
        <dbReference type="ARBA" id="ARBA00022679"/>
    </source>
</evidence>
<comment type="caution">
    <text evidence="6">The sequence shown here is derived from an EMBL/GenBank/DDBJ whole genome shotgun (WGS) entry which is preliminary data.</text>
</comment>
<feature type="transmembrane region" description="Helical" evidence="4">
    <location>
        <begin position="318"/>
        <end position="340"/>
    </location>
</feature>
<dbReference type="PANTHER" id="PTHR22916:SF51">
    <property type="entry name" value="GLYCOSYLTRANSFERASE EPSH-RELATED"/>
    <property type="match status" value="1"/>
</dbReference>
<evidence type="ECO:0000259" key="5">
    <source>
        <dbReference type="Pfam" id="PF00535"/>
    </source>
</evidence>
<keyword evidence="4" id="KW-1133">Transmembrane helix</keyword>
<comment type="similarity">
    <text evidence="1">Belongs to the glycosyltransferase 2 family.</text>
</comment>
<dbReference type="SUPFAM" id="SSF53448">
    <property type="entry name" value="Nucleotide-diphospho-sugar transferases"/>
    <property type="match status" value="1"/>
</dbReference>
<protein>
    <submittedName>
        <fullName evidence="6">Glycosyltransferase</fullName>
    </submittedName>
</protein>
<dbReference type="CDD" id="cd00761">
    <property type="entry name" value="Glyco_tranf_GTA_type"/>
    <property type="match status" value="1"/>
</dbReference>
<evidence type="ECO:0000256" key="2">
    <source>
        <dbReference type="ARBA" id="ARBA00022676"/>
    </source>
</evidence>
<reference evidence="6" key="1">
    <citation type="submission" date="2019-11" db="EMBL/GenBank/DDBJ databases">
        <authorList>
            <person name="Li J."/>
        </authorList>
    </citation>
    <scope>NUCLEOTIDE SEQUENCE</scope>
    <source>
        <strain evidence="6">B6B</strain>
    </source>
</reference>
<evidence type="ECO:0000256" key="4">
    <source>
        <dbReference type="SAM" id="Phobius"/>
    </source>
</evidence>
<organism evidence="6 7">
    <name type="scientific">Aquibacillus halophilus</name>
    <dbReference type="NCBI Taxonomy" id="930132"/>
    <lineage>
        <taxon>Bacteria</taxon>
        <taxon>Bacillati</taxon>
        <taxon>Bacillota</taxon>
        <taxon>Bacilli</taxon>
        <taxon>Bacillales</taxon>
        <taxon>Bacillaceae</taxon>
        <taxon>Aquibacillus</taxon>
    </lineage>
</organism>
<evidence type="ECO:0000256" key="1">
    <source>
        <dbReference type="ARBA" id="ARBA00006739"/>
    </source>
</evidence>
<name>A0A6A8DDV9_9BACI</name>
<keyword evidence="2" id="KW-0328">Glycosyltransferase</keyword>
<dbReference type="AlphaFoldDB" id="A0A6A8DDV9"/>
<evidence type="ECO:0000313" key="7">
    <source>
        <dbReference type="Proteomes" id="UP000799092"/>
    </source>
</evidence>
<feature type="transmembrane region" description="Helical" evidence="4">
    <location>
        <begin position="262"/>
        <end position="279"/>
    </location>
</feature>
<keyword evidence="4" id="KW-0472">Membrane</keyword>
<feature type="domain" description="Glycosyltransferase 2-like" evidence="5">
    <location>
        <begin position="6"/>
        <end position="170"/>
    </location>
</feature>
<dbReference type="GO" id="GO:0016757">
    <property type="term" value="F:glycosyltransferase activity"/>
    <property type="evidence" value="ECO:0007669"/>
    <property type="project" value="UniProtKB-KW"/>
</dbReference>
<dbReference type="InterPro" id="IPR001173">
    <property type="entry name" value="Glyco_trans_2-like"/>
</dbReference>
<accession>A0A6A8DDV9</accession>